<evidence type="ECO:0000313" key="3">
    <source>
        <dbReference type="Proteomes" id="UP000671868"/>
    </source>
</evidence>
<dbReference type="EMBL" id="CP053381">
    <property type="protein sequence ID" value="QTP56837.1"/>
    <property type="molecule type" value="Genomic_DNA"/>
</dbReference>
<dbReference type="RefSeq" id="WP_209538183.1">
    <property type="nucleotide sequence ID" value="NZ_CP053381.1"/>
</dbReference>
<gene>
    <name evidence="2" type="ORF">HNO51_20430</name>
</gene>
<sequence length="275" mass="30499">MSERHLAAWRHTLYRQGYLVLTVAGLLTWARLQPGTANVLLLPAWAVAGQLIFAGSFEAARLRRRAWLGQYLLASSPWHRRLRGGPLMVLRHQLLGLLLALLLLVQLRLLPSATWAVLVMAALMQGALQTFLHRRAARHVVAAYAPALVRRLLVWPVAVLLALLLTLLALWLPQPYLIGLAWEEALVRHVSTAAGGTLLGFFERLAQALELTQYWAMQNAVTRSGIGEGLALVGWLLLLLTQSAFAWAFVRLLVGADALRSRLSRRPESGREESA</sequence>
<keyword evidence="3" id="KW-1185">Reference proteome</keyword>
<proteinExistence type="predicted"/>
<evidence type="ECO:0000256" key="1">
    <source>
        <dbReference type="SAM" id="Phobius"/>
    </source>
</evidence>
<dbReference type="Proteomes" id="UP000671868">
    <property type="component" value="Chromosome"/>
</dbReference>
<feature type="transmembrane region" description="Helical" evidence="1">
    <location>
        <begin position="89"/>
        <end position="107"/>
    </location>
</feature>
<reference evidence="2 3" key="1">
    <citation type="journal article" date="2021" name="Front. Microbiol.">
        <title>Aerobic Denitrification and Heterotrophic Sulfur Oxidation in the Genus Halomonas Revealed by Six Novel Species Characterizations and Genome-Based Analysis.</title>
        <authorList>
            <person name="Wang L."/>
            <person name="Shao Z."/>
        </authorList>
    </citation>
    <scope>NUCLEOTIDE SEQUENCE [LARGE SCALE GENOMIC DNA]</scope>
    <source>
        <strain evidence="2 3">MCCC 1A11059</strain>
    </source>
</reference>
<organism evidence="2 3">
    <name type="scientific">Billgrantia sulfidoxydans</name>
    <dbReference type="NCBI Taxonomy" id="2733484"/>
    <lineage>
        <taxon>Bacteria</taxon>
        <taxon>Pseudomonadati</taxon>
        <taxon>Pseudomonadota</taxon>
        <taxon>Gammaproteobacteria</taxon>
        <taxon>Oceanospirillales</taxon>
        <taxon>Halomonadaceae</taxon>
        <taxon>Billgrantia</taxon>
    </lineage>
</organism>
<feature type="transmembrane region" description="Helical" evidence="1">
    <location>
        <begin position="113"/>
        <end position="132"/>
    </location>
</feature>
<feature type="transmembrane region" description="Helical" evidence="1">
    <location>
        <begin position="232"/>
        <end position="254"/>
    </location>
</feature>
<feature type="transmembrane region" description="Helical" evidence="1">
    <location>
        <begin position="152"/>
        <end position="172"/>
    </location>
</feature>
<protein>
    <submittedName>
        <fullName evidence="2">Uncharacterized protein</fullName>
    </submittedName>
</protein>
<feature type="transmembrane region" description="Helical" evidence="1">
    <location>
        <begin position="36"/>
        <end position="57"/>
    </location>
</feature>
<keyword evidence="1" id="KW-1133">Transmembrane helix</keyword>
<name>A0ABX7WBH9_9GAMM</name>
<evidence type="ECO:0000313" key="2">
    <source>
        <dbReference type="EMBL" id="QTP56837.1"/>
    </source>
</evidence>
<keyword evidence="1" id="KW-0812">Transmembrane</keyword>
<accession>A0ABX7WBH9</accession>
<feature type="transmembrane region" description="Helical" evidence="1">
    <location>
        <begin position="12"/>
        <end position="30"/>
    </location>
</feature>
<keyword evidence="1" id="KW-0472">Membrane</keyword>